<organism evidence="1 2">
    <name type="scientific">Brevundimonas diminuta</name>
    <name type="common">Pseudomonas diminuta</name>
    <dbReference type="NCBI Taxonomy" id="293"/>
    <lineage>
        <taxon>Bacteria</taxon>
        <taxon>Pseudomonadati</taxon>
        <taxon>Pseudomonadota</taxon>
        <taxon>Alphaproteobacteria</taxon>
        <taxon>Caulobacterales</taxon>
        <taxon>Caulobacteraceae</taxon>
        <taxon>Brevundimonas</taxon>
    </lineage>
</organism>
<dbReference type="CDD" id="cd00085">
    <property type="entry name" value="HNHc"/>
    <property type="match status" value="1"/>
</dbReference>
<dbReference type="RefSeq" id="WP_088409737.1">
    <property type="nucleotide sequence ID" value="NZ_CP021995.1"/>
</dbReference>
<name>A0A1Z3LTL2_BREDI</name>
<dbReference type="InterPro" id="IPR003615">
    <property type="entry name" value="HNH_nuc"/>
</dbReference>
<dbReference type="AlphaFoldDB" id="A0A1Z3LTL2"/>
<dbReference type="GO" id="GO:0004519">
    <property type="term" value="F:endonuclease activity"/>
    <property type="evidence" value="ECO:0007669"/>
    <property type="project" value="UniProtKB-KW"/>
</dbReference>
<evidence type="ECO:0000313" key="1">
    <source>
        <dbReference type="EMBL" id="ASD25489.1"/>
    </source>
</evidence>
<reference evidence="1 2" key="2">
    <citation type="submission" date="2017-06" db="EMBL/GenBank/DDBJ databases">
        <authorList>
            <person name="Kim H.J."/>
            <person name="Triplett B.A."/>
        </authorList>
    </citation>
    <scope>NUCLEOTIDE SEQUENCE [LARGE SCALE GENOMIC DNA]</scope>
    <source>
        <strain evidence="1 2">BZC3</strain>
    </source>
</reference>
<reference evidence="1 2" key="1">
    <citation type="submission" date="2017-06" db="EMBL/GenBank/DDBJ databases">
        <title>Biodegradation of gentamicin by bacterial consortia AMQD4 in synthetic medium and raw gentamicin sewage.</title>
        <authorList>
            <person name="Chang H."/>
            <person name="Feng Y."/>
            <person name="Li Z."/>
            <person name="Xue J."/>
            <person name="Cheng D."/>
        </authorList>
    </citation>
    <scope>NUCLEOTIDE SEQUENCE [LARGE SCALE GENOMIC DNA]</scope>
    <source>
        <strain evidence="1 2">BZC3</strain>
    </source>
</reference>
<sequence length="267" mass="29829">MTAGDLLGLGPGQSVSKRVLFDLIQYSKQEGSAHWSGPGGRIGNTPQQGINWIGLPPDVTGVIIKTRPGSYEHDGWADEAHGLYRYSFKARKGVVDHGELANRVLIDQPLGLYPVLLFTESGTEWRFEGRFDVSEIAGDHVVLRRQSGASEQTPEAVDMVWREGRRRYVTHLLAERSRALVAWIKSVTEPACDICEENPSDRYGVPVIDAHHRKPVTAWTDEHEVTPDDIALVCPNCHRAVHACMRQGEDSYEAIRDQLRLRLVVSD</sequence>
<dbReference type="EMBL" id="CP021995">
    <property type="protein sequence ID" value="ASD25489.1"/>
    <property type="molecule type" value="Genomic_DNA"/>
</dbReference>
<dbReference type="Proteomes" id="UP000197024">
    <property type="component" value="Chromosome"/>
</dbReference>
<gene>
    <name evidence="1" type="ORF">CD943_00380</name>
</gene>
<proteinExistence type="predicted"/>
<protein>
    <submittedName>
        <fullName evidence="1">Restriction endonuclease</fullName>
    </submittedName>
</protein>
<keyword evidence="1" id="KW-0540">Nuclease</keyword>
<keyword evidence="1" id="KW-0255">Endonuclease</keyword>
<accession>A0A1Z3LTL2</accession>
<evidence type="ECO:0000313" key="2">
    <source>
        <dbReference type="Proteomes" id="UP000197024"/>
    </source>
</evidence>
<keyword evidence="1" id="KW-0378">Hydrolase</keyword>